<dbReference type="Pfam" id="PF00406">
    <property type="entry name" value="ADK"/>
    <property type="match status" value="1"/>
</dbReference>
<keyword evidence="7 8" id="KW-0067">ATP-binding</keyword>
<feature type="region of interest" description="NMP" evidence="8">
    <location>
        <begin position="30"/>
        <end position="59"/>
    </location>
</feature>
<dbReference type="InterPro" id="IPR027417">
    <property type="entry name" value="P-loop_NTPase"/>
</dbReference>
<dbReference type="PRINTS" id="PR00094">
    <property type="entry name" value="ADENYLTKNASE"/>
</dbReference>
<feature type="binding site" evidence="8">
    <location>
        <position position="130"/>
    </location>
    <ligand>
        <name>Zn(2+)</name>
        <dbReference type="ChEBI" id="CHEBI:29105"/>
        <note>structural</note>
    </ligand>
</feature>
<feature type="binding site" evidence="8">
    <location>
        <position position="199"/>
    </location>
    <ligand>
        <name>ATP</name>
        <dbReference type="ChEBI" id="CHEBI:30616"/>
    </ligand>
</feature>
<comment type="pathway">
    <text evidence="8">Purine metabolism; AMP biosynthesis via salvage pathway; AMP from ADP: step 1/1.</text>
</comment>
<evidence type="ECO:0000256" key="3">
    <source>
        <dbReference type="ARBA" id="ARBA00022727"/>
    </source>
</evidence>
<name>A0A424YC19_9FIRM</name>
<comment type="catalytic activity">
    <reaction evidence="8 10">
        <text>AMP + ATP = 2 ADP</text>
        <dbReference type="Rhea" id="RHEA:12973"/>
        <dbReference type="ChEBI" id="CHEBI:30616"/>
        <dbReference type="ChEBI" id="CHEBI:456215"/>
        <dbReference type="ChEBI" id="CHEBI:456216"/>
        <dbReference type="EC" id="2.7.4.3"/>
    </reaction>
</comment>
<feature type="binding site" evidence="8">
    <location>
        <position position="160"/>
    </location>
    <ligand>
        <name>AMP</name>
        <dbReference type="ChEBI" id="CHEBI:456215"/>
    </ligand>
</feature>
<dbReference type="FunFam" id="3.40.50.300:FF:000106">
    <property type="entry name" value="Adenylate kinase mitochondrial"/>
    <property type="match status" value="1"/>
</dbReference>
<keyword evidence="2 8" id="KW-0479">Metal-binding</keyword>
<comment type="function">
    <text evidence="8">Catalyzes the reversible transfer of the terminal phosphate group between ATP and AMP. Plays an important role in cellular energy homeostasis and in adenine nucleotide metabolism.</text>
</comment>
<dbReference type="InterPro" id="IPR007862">
    <property type="entry name" value="Adenylate_kinase_lid-dom"/>
</dbReference>
<keyword evidence="3 8" id="KW-0545">Nucleotide biosynthesis</keyword>
<evidence type="ECO:0000256" key="8">
    <source>
        <dbReference type="HAMAP-Rule" id="MF_00235"/>
    </source>
</evidence>
<dbReference type="Pfam" id="PF05191">
    <property type="entry name" value="ADK_lid"/>
    <property type="match status" value="1"/>
</dbReference>
<comment type="caution">
    <text evidence="12">The sequence shown here is derived from an EMBL/GenBank/DDBJ whole genome shotgun (WGS) entry which is preliminary data.</text>
</comment>
<organism evidence="12 13">
    <name type="scientific">Candidatus Syntrophonatronum acetioxidans</name>
    <dbReference type="NCBI Taxonomy" id="1795816"/>
    <lineage>
        <taxon>Bacteria</taxon>
        <taxon>Bacillati</taxon>
        <taxon>Bacillota</taxon>
        <taxon>Clostridia</taxon>
        <taxon>Eubacteriales</taxon>
        <taxon>Syntrophomonadaceae</taxon>
        <taxon>Candidatus Syntrophonatronum</taxon>
    </lineage>
</organism>
<evidence type="ECO:0000256" key="10">
    <source>
        <dbReference type="RuleBase" id="RU003331"/>
    </source>
</evidence>
<evidence type="ECO:0000256" key="9">
    <source>
        <dbReference type="RuleBase" id="RU003330"/>
    </source>
</evidence>
<feature type="binding site" evidence="8">
    <location>
        <begin position="85"/>
        <end position="88"/>
    </location>
    <ligand>
        <name>AMP</name>
        <dbReference type="ChEBI" id="CHEBI:456215"/>
    </ligand>
</feature>
<dbReference type="GO" id="GO:0005524">
    <property type="term" value="F:ATP binding"/>
    <property type="evidence" value="ECO:0007669"/>
    <property type="project" value="UniProtKB-UniRule"/>
</dbReference>
<keyword evidence="6 8" id="KW-0862">Zinc</keyword>
<protein>
    <recommendedName>
        <fullName evidence="8 10">Adenylate kinase</fullName>
        <shortName evidence="8">AK</shortName>
        <ecNumber evidence="8 10">2.7.4.3</ecNumber>
    </recommendedName>
    <alternativeName>
        <fullName evidence="8">ATP-AMP transphosphorylase</fullName>
    </alternativeName>
    <alternativeName>
        <fullName evidence="8">ATP:AMP phosphotransferase</fullName>
    </alternativeName>
    <alternativeName>
        <fullName evidence="8">Adenylate monophosphate kinase</fullName>
    </alternativeName>
</protein>
<dbReference type="PANTHER" id="PTHR23359">
    <property type="entry name" value="NUCLEOTIDE KINASE"/>
    <property type="match status" value="1"/>
</dbReference>
<feature type="binding site" evidence="8">
    <location>
        <position position="133"/>
    </location>
    <ligand>
        <name>Zn(2+)</name>
        <dbReference type="ChEBI" id="CHEBI:29105"/>
        <note>structural</note>
    </ligand>
</feature>
<evidence type="ECO:0000256" key="5">
    <source>
        <dbReference type="ARBA" id="ARBA00022777"/>
    </source>
</evidence>
<feature type="binding site" evidence="8">
    <location>
        <begin position="10"/>
        <end position="15"/>
    </location>
    <ligand>
        <name>ATP</name>
        <dbReference type="ChEBI" id="CHEBI:30616"/>
    </ligand>
</feature>
<dbReference type="PROSITE" id="PS00113">
    <property type="entry name" value="ADENYLATE_KINASE"/>
    <property type="match status" value="1"/>
</dbReference>
<evidence type="ECO:0000259" key="11">
    <source>
        <dbReference type="Pfam" id="PF05191"/>
    </source>
</evidence>
<keyword evidence="1 8" id="KW-0808">Transferase</keyword>
<keyword evidence="5 8" id="KW-0418">Kinase</keyword>
<dbReference type="CDD" id="cd01428">
    <property type="entry name" value="ADK"/>
    <property type="match status" value="1"/>
</dbReference>
<dbReference type="InterPro" id="IPR033690">
    <property type="entry name" value="Adenylat_kinase_CS"/>
</dbReference>
<dbReference type="AlphaFoldDB" id="A0A424YC19"/>
<evidence type="ECO:0000256" key="7">
    <source>
        <dbReference type="ARBA" id="ARBA00022840"/>
    </source>
</evidence>
<dbReference type="NCBIfam" id="NF001381">
    <property type="entry name" value="PRK00279.1-3"/>
    <property type="match status" value="1"/>
</dbReference>
<dbReference type="GO" id="GO:0005737">
    <property type="term" value="C:cytoplasm"/>
    <property type="evidence" value="ECO:0007669"/>
    <property type="project" value="UniProtKB-SubCell"/>
</dbReference>
<evidence type="ECO:0000256" key="4">
    <source>
        <dbReference type="ARBA" id="ARBA00022741"/>
    </source>
</evidence>
<comment type="subunit">
    <text evidence="8 10">Monomer.</text>
</comment>
<proteinExistence type="inferred from homology"/>
<comment type="domain">
    <text evidence="8">Consists of three domains, a large central CORE domain and two small peripheral domains, NMPbind and LID, which undergo movements during catalysis. The LID domain closes over the site of phosphoryl transfer upon ATP binding. Assembling and dissambling the active center during each catalytic cycle provides an effective means to prevent ATP hydrolysis. Some bacteria have evolved a zinc-coordinating structure that stabilizes the LID domain.</text>
</comment>
<dbReference type="NCBIfam" id="NF001380">
    <property type="entry name" value="PRK00279.1-2"/>
    <property type="match status" value="1"/>
</dbReference>
<feature type="binding site" evidence="8">
    <location>
        <begin position="136"/>
        <end position="137"/>
    </location>
    <ligand>
        <name>ATP</name>
        <dbReference type="ChEBI" id="CHEBI:30616"/>
    </ligand>
</feature>
<evidence type="ECO:0000313" key="13">
    <source>
        <dbReference type="Proteomes" id="UP000285138"/>
    </source>
</evidence>
<dbReference type="NCBIfam" id="NF011100">
    <property type="entry name" value="PRK14527.1"/>
    <property type="match status" value="1"/>
</dbReference>
<comment type="similarity">
    <text evidence="8 9">Belongs to the adenylate kinase family.</text>
</comment>
<feature type="region of interest" description="LID" evidence="8">
    <location>
        <begin position="126"/>
        <end position="163"/>
    </location>
</feature>
<dbReference type="InterPro" id="IPR006259">
    <property type="entry name" value="Adenyl_kin_sub"/>
</dbReference>
<keyword evidence="8" id="KW-0963">Cytoplasm</keyword>
<dbReference type="NCBIfam" id="TIGR01351">
    <property type="entry name" value="adk"/>
    <property type="match status" value="1"/>
</dbReference>
<dbReference type="SUPFAM" id="SSF52540">
    <property type="entry name" value="P-loop containing nucleoside triphosphate hydrolases"/>
    <property type="match status" value="1"/>
</dbReference>
<feature type="domain" description="Adenylate kinase active site lid" evidence="11">
    <location>
        <begin position="127"/>
        <end position="162"/>
    </location>
</feature>
<feature type="binding site" evidence="8">
    <location>
        <position position="153"/>
    </location>
    <ligand>
        <name>Zn(2+)</name>
        <dbReference type="ChEBI" id="CHEBI:29105"/>
        <note>structural</note>
    </ligand>
</feature>
<keyword evidence="4 8" id="KW-0547">Nucleotide-binding</keyword>
<dbReference type="GO" id="GO:0004017">
    <property type="term" value="F:AMP kinase activity"/>
    <property type="evidence" value="ECO:0007669"/>
    <property type="project" value="UniProtKB-UniRule"/>
</dbReference>
<evidence type="ECO:0000256" key="6">
    <source>
        <dbReference type="ARBA" id="ARBA00022833"/>
    </source>
</evidence>
<reference evidence="12 13" key="1">
    <citation type="submission" date="2018-08" db="EMBL/GenBank/DDBJ databases">
        <title>The metabolism and importance of syntrophic acetate oxidation coupled to methane or sulfide production in haloalkaline environments.</title>
        <authorList>
            <person name="Timmers P.H.A."/>
            <person name="Vavourakis C.D."/>
            <person name="Sorokin D.Y."/>
            <person name="Sinninghe Damste J.S."/>
            <person name="Muyzer G."/>
            <person name="Stams A.J.M."/>
            <person name="Plugge C.M."/>
        </authorList>
    </citation>
    <scope>NUCLEOTIDE SEQUENCE [LARGE SCALE GENOMIC DNA]</scope>
    <source>
        <strain evidence="12">MSAO_Bac1</strain>
    </source>
</reference>
<gene>
    <name evidence="8" type="primary">adk</name>
    <name evidence="12" type="ORF">D5R97_08400</name>
</gene>
<feature type="binding site" evidence="8">
    <location>
        <position position="31"/>
    </location>
    <ligand>
        <name>AMP</name>
        <dbReference type="ChEBI" id="CHEBI:456215"/>
    </ligand>
</feature>
<accession>A0A424YC19</accession>
<evidence type="ECO:0000256" key="1">
    <source>
        <dbReference type="ARBA" id="ARBA00022679"/>
    </source>
</evidence>
<dbReference type="Proteomes" id="UP000285138">
    <property type="component" value="Unassembled WGS sequence"/>
</dbReference>
<feature type="binding site" evidence="8">
    <location>
        <position position="92"/>
    </location>
    <ligand>
        <name>AMP</name>
        <dbReference type="ChEBI" id="CHEBI:456215"/>
    </ligand>
</feature>
<feature type="binding site" evidence="8">
    <location>
        <position position="171"/>
    </location>
    <ligand>
        <name>AMP</name>
        <dbReference type="ChEBI" id="CHEBI:456215"/>
    </ligand>
</feature>
<dbReference type="GO" id="GO:0044209">
    <property type="term" value="P:AMP salvage"/>
    <property type="evidence" value="ECO:0007669"/>
    <property type="project" value="UniProtKB-UniRule"/>
</dbReference>
<feature type="binding site" evidence="8">
    <location>
        <position position="127"/>
    </location>
    <ligand>
        <name>ATP</name>
        <dbReference type="ChEBI" id="CHEBI:30616"/>
    </ligand>
</feature>
<feature type="binding site" evidence="8">
    <location>
        <position position="36"/>
    </location>
    <ligand>
        <name>AMP</name>
        <dbReference type="ChEBI" id="CHEBI:456215"/>
    </ligand>
</feature>
<comment type="subcellular location">
    <subcellularLocation>
        <location evidence="8 10">Cytoplasm</location>
    </subcellularLocation>
</comment>
<dbReference type="HAMAP" id="MF_00235">
    <property type="entry name" value="Adenylate_kinase_Adk"/>
    <property type="match status" value="1"/>
</dbReference>
<dbReference type="InterPro" id="IPR000850">
    <property type="entry name" value="Adenylat/UMP-CMP_kin"/>
</dbReference>
<feature type="binding site" evidence="8">
    <location>
        <position position="150"/>
    </location>
    <ligand>
        <name>Zn(2+)</name>
        <dbReference type="ChEBI" id="CHEBI:29105"/>
        <note>structural</note>
    </ligand>
</feature>
<evidence type="ECO:0000256" key="2">
    <source>
        <dbReference type="ARBA" id="ARBA00022723"/>
    </source>
</evidence>
<dbReference type="EMBL" id="QZAA01000223">
    <property type="protein sequence ID" value="RQD74031.1"/>
    <property type="molecule type" value="Genomic_DNA"/>
</dbReference>
<evidence type="ECO:0000313" key="12">
    <source>
        <dbReference type="EMBL" id="RQD74031.1"/>
    </source>
</evidence>
<dbReference type="EC" id="2.7.4.3" evidence="8 10"/>
<sequence length="217" mass="24320">MRLILLGPPGAGKGTQAERIVKKYNIPHISTGDIFRAALREGTEMGMKAKSYMDKGQLVPDDIVVGVVTERIRKPDCKKGFLLDGFPRNVNQAEALDKVAEYMNIKIDGVINVDVPDEELVDRLTGRRMCKSCGASFHVKFKPPKVRNVCDHCGGELYQRDDDTVETANERLEVYHSQTSPLIDYYSKQGVLIDINGNQDMEMVFSEITKALDNLKK</sequence>
<dbReference type="Gene3D" id="3.40.50.300">
    <property type="entry name" value="P-loop containing nucleotide triphosphate hydrolases"/>
    <property type="match status" value="1"/>
</dbReference>
<dbReference type="GO" id="GO:0008270">
    <property type="term" value="F:zinc ion binding"/>
    <property type="evidence" value="ECO:0007669"/>
    <property type="project" value="UniProtKB-UniRule"/>
</dbReference>
<dbReference type="UniPathway" id="UPA00588">
    <property type="reaction ID" value="UER00649"/>
</dbReference>
<feature type="binding site" evidence="8">
    <location>
        <begin position="57"/>
        <end position="59"/>
    </location>
    <ligand>
        <name>AMP</name>
        <dbReference type="ChEBI" id="CHEBI:456215"/>
    </ligand>
</feature>